<name>A0A401UHM5_9CLOT</name>
<keyword evidence="4" id="KW-1185">Reference proteome</keyword>
<dbReference type="EMBL" id="BHYK01000003">
    <property type="protein sequence ID" value="GCD09058.1"/>
    <property type="molecule type" value="Genomic_DNA"/>
</dbReference>
<dbReference type="SUPFAM" id="SSF52821">
    <property type="entry name" value="Rhodanese/Cell cycle control phosphatase"/>
    <property type="match status" value="1"/>
</dbReference>
<dbReference type="InterPro" id="IPR058840">
    <property type="entry name" value="AAA_SelU"/>
</dbReference>
<accession>A0A401UHM5</accession>
<dbReference type="PROSITE" id="PS50206">
    <property type="entry name" value="RHODANESE_3"/>
    <property type="match status" value="1"/>
</dbReference>
<evidence type="ECO:0000259" key="2">
    <source>
        <dbReference type="PROSITE" id="PS50206"/>
    </source>
</evidence>
<keyword evidence="1" id="KW-0711">Selenium</keyword>
<dbReference type="SUPFAM" id="SSF52540">
    <property type="entry name" value="P-loop containing nucleoside triphosphate hydrolases"/>
    <property type="match status" value="1"/>
</dbReference>
<dbReference type="Pfam" id="PF00581">
    <property type="entry name" value="Rhodanese"/>
    <property type="match status" value="1"/>
</dbReference>
<dbReference type="NCBIfam" id="NF008752">
    <property type="entry name" value="PRK11784.1-4"/>
    <property type="match status" value="1"/>
</dbReference>
<dbReference type="InterPro" id="IPR001763">
    <property type="entry name" value="Rhodanese-like_dom"/>
</dbReference>
<evidence type="ECO:0000256" key="1">
    <source>
        <dbReference type="ARBA" id="ARBA00023266"/>
    </source>
</evidence>
<sequence>MLETIEYGELEGNYVLVDVRSPGEFEEGTIKGAINIPLFDDEERKIIGTIYTRESVDKAKRIGLEVASKKLLHIYDEIKELSKQYNKIVLFCARGGMRSGVLGMLLSSLGINTERIHEGYKGYRKFVIEKLPELNDGVQYVVLHGNTGVGKTEILKQLECDGFDVLDLEGFANHRGSLLGTVGLGKTTSQKAFESKIYHMLRDSKSSYVFIEAESKRIGNTTIPDFIFQKMKSGIHIFVDADIDFRTNLIINEYTKFENCNSEIIDCLKRLEKYIGEKNIDRYCKAVLESEYEVVVSELMIKHYDPMYMHSAGKYDYALEIKVMDIKTATQQIENWFRVT</sequence>
<dbReference type="Gene3D" id="3.40.250.10">
    <property type="entry name" value="Rhodanese-like domain"/>
    <property type="match status" value="1"/>
</dbReference>
<gene>
    <name evidence="3" type="ORF">Ctaglu_06810</name>
</gene>
<dbReference type="NCBIfam" id="TIGR03167">
    <property type="entry name" value="tRNA_sel_U_synt"/>
    <property type="match status" value="1"/>
</dbReference>
<comment type="caution">
    <text evidence="3">The sequence shown here is derived from an EMBL/GenBank/DDBJ whole genome shotgun (WGS) entry which is preliminary data.</text>
</comment>
<organism evidence="3 4">
    <name type="scientific">Clostridium tagluense</name>
    <dbReference type="NCBI Taxonomy" id="360422"/>
    <lineage>
        <taxon>Bacteria</taxon>
        <taxon>Bacillati</taxon>
        <taxon>Bacillota</taxon>
        <taxon>Clostridia</taxon>
        <taxon>Eubacteriales</taxon>
        <taxon>Clostridiaceae</taxon>
        <taxon>Clostridium</taxon>
    </lineage>
</organism>
<evidence type="ECO:0000313" key="4">
    <source>
        <dbReference type="Proteomes" id="UP000287872"/>
    </source>
</evidence>
<feature type="domain" description="Rhodanese" evidence="2">
    <location>
        <begin position="10"/>
        <end position="132"/>
    </location>
</feature>
<dbReference type="InterPro" id="IPR027417">
    <property type="entry name" value="P-loop_NTPase"/>
</dbReference>
<dbReference type="SMART" id="SM00450">
    <property type="entry name" value="RHOD"/>
    <property type="match status" value="1"/>
</dbReference>
<dbReference type="Pfam" id="PF26341">
    <property type="entry name" value="AAA_SelU"/>
    <property type="match status" value="1"/>
</dbReference>
<dbReference type="Proteomes" id="UP000287872">
    <property type="component" value="Unassembled WGS sequence"/>
</dbReference>
<dbReference type="InterPro" id="IPR036873">
    <property type="entry name" value="Rhodanese-like_dom_sf"/>
</dbReference>
<evidence type="ECO:0000313" key="3">
    <source>
        <dbReference type="EMBL" id="GCD09058.1"/>
    </source>
</evidence>
<reference evidence="3 4" key="1">
    <citation type="submission" date="2018-11" db="EMBL/GenBank/DDBJ databases">
        <title>Genome sequencing and assembly of Clostridium tagluense strain A121.</title>
        <authorList>
            <person name="Murakami T."/>
            <person name="Segawa T."/>
            <person name="Shcherbakova V.A."/>
            <person name="Mori H."/>
            <person name="Yoshimura Y."/>
        </authorList>
    </citation>
    <scope>NUCLEOTIDE SEQUENCE [LARGE SCALE GENOMIC DNA]</scope>
    <source>
        <strain evidence="3 4">A121</strain>
    </source>
</reference>
<dbReference type="RefSeq" id="WP_124998112.1">
    <property type="nucleotide sequence ID" value="NZ_BHYK01000003.1"/>
</dbReference>
<dbReference type="NCBIfam" id="NF008750">
    <property type="entry name" value="PRK11784.1-2"/>
    <property type="match status" value="1"/>
</dbReference>
<dbReference type="InterPro" id="IPR017582">
    <property type="entry name" value="SelU"/>
</dbReference>
<dbReference type="PANTHER" id="PTHR30401:SF0">
    <property type="entry name" value="TRNA 2-SELENOURIDINE SYNTHASE"/>
    <property type="match status" value="1"/>
</dbReference>
<dbReference type="AlphaFoldDB" id="A0A401UHM5"/>
<dbReference type="GO" id="GO:0002098">
    <property type="term" value="P:tRNA wobble uridine modification"/>
    <property type="evidence" value="ECO:0007669"/>
    <property type="project" value="InterPro"/>
</dbReference>
<dbReference type="GO" id="GO:0043828">
    <property type="term" value="F:tRNA 2-selenouridine synthase activity"/>
    <property type="evidence" value="ECO:0007669"/>
    <property type="project" value="InterPro"/>
</dbReference>
<protein>
    <submittedName>
        <fullName evidence="3">tRNA 2-selenouridine(34) synthase MnmH</fullName>
    </submittedName>
</protein>
<dbReference type="PANTHER" id="PTHR30401">
    <property type="entry name" value="TRNA 2-SELENOURIDINE SYNTHASE"/>
    <property type="match status" value="1"/>
</dbReference>
<dbReference type="OrthoDB" id="9808735at2"/>
<proteinExistence type="predicted"/>